<dbReference type="Proteomes" id="UP001177120">
    <property type="component" value="Unassembled WGS sequence"/>
</dbReference>
<organism evidence="1 2">
    <name type="scientific">Polycladomyces zharkentensis</name>
    <dbReference type="NCBI Taxonomy" id="2807616"/>
    <lineage>
        <taxon>Bacteria</taxon>
        <taxon>Bacillati</taxon>
        <taxon>Bacillota</taxon>
        <taxon>Bacilli</taxon>
        <taxon>Bacillales</taxon>
        <taxon>Thermoactinomycetaceae</taxon>
        <taxon>Polycladomyces</taxon>
    </lineage>
</organism>
<sequence length="72" mass="8414">MIHYSVMPLELVFEDPENQPKYHETSVNGVHMLIEWTGPSEARIVRLLSPNPQDYLNPRFQPGNRIPLKWAD</sequence>
<keyword evidence="2" id="KW-1185">Reference proteome</keyword>
<evidence type="ECO:0000313" key="1">
    <source>
        <dbReference type="EMBL" id="MBN2909391.1"/>
    </source>
</evidence>
<protein>
    <submittedName>
        <fullName evidence="1">YlzJ-like family protein</fullName>
    </submittedName>
</protein>
<dbReference type="InterPro" id="IPR025619">
    <property type="entry name" value="YlzJ"/>
</dbReference>
<evidence type="ECO:0000313" key="2">
    <source>
        <dbReference type="Proteomes" id="UP001177120"/>
    </source>
</evidence>
<gene>
    <name evidence="1" type="ORF">JQC72_07615</name>
</gene>
<proteinExistence type="predicted"/>
<dbReference type="RefSeq" id="WP_205494441.1">
    <property type="nucleotide sequence ID" value="NZ_JAFHAP010000008.1"/>
</dbReference>
<dbReference type="EMBL" id="JAFHAP010000008">
    <property type="protein sequence ID" value="MBN2909391.1"/>
    <property type="molecule type" value="Genomic_DNA"/>
</dbReference>
<reference evidence="1" key="1">
    <citation type="journal article" date="2024" name="Int. J. Syst. Evol. Microbiol.">
        <title>Polycladomyces zharkentensis sp. nov., a novel thermophilic cellulose- and starch-degrading member of the Bacillota from a geothermal aquifer in Kazakhstan.</title>
        <authorList>
            <person name="Mashzhan A."/>
            <person name="Kistaubayeva A."/>
            <person name="Javier-Lopez R."/>
            <person name="Bissenova U."/>
            <person name="Bissenbay A."/>
            <person name="Birkeland N.K."/>
        </authorList>
    </citation>
    <scope>NUCLEOTIDE SEQUENCE</scope>
    <source>
        <strain evidence="1">ZKZ2T</strain>
    </source>
</reference>
<name>A0ABS2WIN5_9BACL</name>
<accession>A0ABS2WIN5</accession>
<comment type="caution">
    <text evidence="1">The sequence shown here is derived from an EMBL/GenBank/DDBJ whole genome shotgun (WGS) entry which is preliminary data.</text>
</comment>
<dbReference type="Pfam" id="PF14035">
    <property type="entry name" value="YlzJ"/>
    <property type="match status" value="1"/>
</dbReference>